<organism evidence="8 9">
    <name type="scientific">Desulfofustis glycolicus DSM 9705</name>
    <dbReference type="NCBI Taxonomy" id="1121409"/>
    <lineage>
        <taxon>Bacteria</taxon>
        <taxon>Pseudomonadati</taxon>
        <taxon>Thermodesulfobacteriota</taxon>
        <taxon>Desulfobulbia</taxon>
        <taxon>Desulfobulbales</taxon>
        <taxon>Desulfocapsaceae</taxon>
        <taxon>Desulfofustis</taxon>
    </lineage>
</organism>
<sequence>MPYLLLTLAALFWSGNFVISRGMHTDIPPLGLSFWRWLVALLILLLFASHHLIRQHHLVRRHLRFIIVQGLLGVAGFNTMIYLAMQTTTAINAVLVNSCIPVLIAVCSWIMFREALTVRQGCGVLLSLCGVVSIIAKGRWEFLLSVSFNPGDLLVLLAALLWALYSTNLKNYPRELHPFAYQSGIVVSGLIVIFPCYLVELSMGKTMTMGIPTLLSIGYVAVFASILAFIFWNKAVRTVGPNKSGPFIHLMPVFSTILAVLFLGETIEAYHLLGIALIFSGIMLTTFRVRPSSKL</sequence>
<dbReference type="PANTHER" id="PTHR32322">
    <property type="entry name" value="INNER MEMBRANE TRANSPORTER"/>
    <property type="match status" value="1"/>
</dbReference>
<evidence type="ECO:0000313" key="9">
    <source>
        <dbReference type="Proteomes" id="UP000184139"/>
    </source>
</evidence>
<evidence type="ECO:0000256" key="2">
    <source>
        <dbReference type="ARBA" id="ARBA00007362"/>
    </source>
</evidence>
<feature type="transmembrane region" description="Helical" evidence="6">
    <location>
        <begin position="269"/>
        <end position="289"/>
    </location>
</feature>
<feature type="transmembrane region" description="Helical" evidence="6">
    <location>
        <begin position="65"/>
        <end position="84"/>
    </location>
</feature>
<dbReference type="Gene3D" id="1.10.3730.20">
    <property type="match status" value="1"/>
</dbReference>
<evidence type="ECO:0000256" key="6">
    <source>
        <dbReference type="SAM" id="Phobius"/>
    </source>
</evidence>
<evidence type="ECO:0000313" key="8">
    <source>
        <dbReference type="EMBL" id="SHH35019.1"/>
    </source>
</evidence>
<evidence type="ECO:0000259" key="7">
    <source>
        <dbReference type="Pfam" id="PF00892"/>
    </source>
</evidence>
<name>A0A1M5S954_9BACT</name>
<evidence type="ECO:0000256" key="1">
    <source>
        <dbReference type="ARBA" id="ARBA00004141"/>
    </source>
</evidence>
<dbReference type="EMBL" id="FQXS01000001">
    <property type="protein sequence ID" value="SHH35019.1"/>
    <property type="molecule type" value="Genomic_DNA"/>
</dbReference>
<dbReference type="OrthoDB" id="5186724at2"/>
<feature type="transmembrane region" description="Helical" evidence="6">
    <location>
        <begin position="244"/>
        <end position="263"/>
    </location>
</feature>
<evidence type="ECO:0000256" key="3">
    <source>
        <dbReference type="ARBA" id="ARBA00022692"/>
    </source>
</evidence>
<comment type="similarity">
    <text evidence="2">Belongs to the EamA transporter family.</text>
</comment>
<feature type="transmembrane region" description="Helical" evidence="6">
    <location>
        <begin position="90"/>
        <end position="111"/>
    </location>
</feature>
<dbReference type="Pfam" id="PF00892">
    <property type="entry name" value="EamA"/>
    <property type="match status" value="2"/>
</dbReference>
<evidence type="ECO:0000256" key="4">
    <source>
        <dbReference type="ARBA" id="ARBA00022989"/>
    </source>
</evidence>
<feature type="transmembrane region" description="Helical" evidence="6">
    <location>
        <begin position="33"/>
        <end position="53"/>
    </location>
</feature>
<dbReference type="InterPro" id="IPR037185">
    <property type="entry name" value="EmrE-like"/>
</dbReference>
<dbReference type="InterPro" id="IPR050638">
    <property type="entry name" value="AA-Vitamin_Transporters"/>
</dbReference>
<keyword evidence="3 6" id="KW-0812">Transmembrane</keyword>
<feature type="transmembrane region" description="Helical" evidence="6">
    <location>
        <begin position="142"/>
        <end position="167"/>
    </location>
</feature>
<dbReference type="Proteomes" id="UP000184139">
    <property type="component" value="Unassembled WGS sequence"/>
</dbReference>
<comment type="subcellular location">
    <subcellularLocation>
        <location evidence="1">Membrane</location>
        <topology evidence="1">Multi-pass membrane protein</topology>
    </subcellularLocation>
</comment>
<protein>
    <submittedName>
        <fullName evidence="8">Permease of the drug/metabolite transporter (DMT) superfamily</fullName>
    </submittedName>
</protein>
<dbReference type="AlphaFoldDB" id="A0A1M5S954"/>
<evidence type="ECO:0000256" key="5">
    <source>
        <dbReference type="ARBA" id="ARBA00023136"/>
    </source>
</evidence>
<proteinExistence type="inferred from homology"/>
<gene>
    <name evidence="8" type="ORF">SAMN02745124_00227</name>
</gene>
<reference evidence="8 9" key="1">
    <citation type="submission" date="2016-11" db="EMBL/GenBank/DDBJ databases">
        <authorList>
            <person name="Jaros S."/>
            <person name="Januszkiewicz K."/>
            <person name="Wedrychowicz H."/>
        </authorList>
    </citation>
    <scope>NUCLEOTIDE SEQUENCE [LARGE SCALE GENOMIC DNA]</scope>
    <source>
        <strain evidence="8 9">DSM 9705</strain>
    </source>
</reference>
<accession>A0A1M5S954</accession>
<feature type="domain" description="EamA" evidence="7">
    <location>
        <begin position="3"/>
        <end position="135"/>
    </location>
</feature>
<dbReference type="InterPro" id="IPR000620">
    <property type="entry name" value="EamA_dom"/>
</dbReference>
<feature type="transmembrane region" description="Helical" evidence="6">
    <location>
        <begin position="179"/>
        <end position="199"/>
    </location>
</feature>
<dbReference type="SUPFAM" id="SSF103481">
    <property type="entry name" value="Multidrug resistance efflux transporter EmrE"/>
    <property type="match status" value="2"/>
</dbReference>
<feature type="domain" description="EamA" evidence="7">
    <location>
        <begin position="150"/>
        <end position="286"/>
    </location>
</feature>
<dbReference type="PANTHER" id="PTHR32322:SF2">
    <property type="entry name" value="EAMA DOMAIN-CONTAINING PROTEIN"/>
    <property type="match status" value="1"/>
</dbReference>
<dbReference type="RefSeq" id="WP_073373199.1">
    <property type="nucleotide sequence ID" value="NZ_FQXS01000001.1"/>
</dbReference>
<keyword evidence="5 6" id="KW-0472">Membrane</keyword>
<keyword evidence="4 6" id="KW-1133">Transmembrane helix</keyword>
<dbReference type="GO" id="GO:0016020">
    <property type="term" value="C:membrane"/>
    <property type="evidence" value="ECO:0007669"/>
    <property type="project" value="UniProtKB-SubCell"/>
</dbReference>
<feature type="transmembrane region" description="Helical" evidence="6">
    <location>
        <begin position="211"/>
        <end position="232"/>
    </location>
</feature>
<keyword evidence="9" id="KW-1185">Reference proteome</keyword>